<dbReference type="Gene3D" id="1.10.150.20">
    <property type="entry name" value="5' to 3' exonuclease, C-terminal subdomain"/>
    <property type="match status" value="1"/>
</dbReference>
<dbReference type="EMBL" id="JAUSZI010000002">
    <property type="protein sequence ID" value="MDQ1032554.1"/>
    <property type="molecule type" value="Genomic_DNA"/>
</dbReference>
<sequence length="180" mass="18645">MTSLAQLRRTALSLPGTAERGTGSGTKSFSVRDKRFASLGEDDYVQLHLPTADADEVLAAHPTAERLTRGATPIGVRLPIGDINGQLLNHWVRRAWLAHAPERLAAQAQAAETAAAGEVGDLPRAIGSPATRALADVGITTLAQVAEVSEAELLAMHGVGPKAVGLLGEALSATGHRPKG</sequence>
<evidence type="ECO:0000313" key="1">
    <source>
        <dbReference type="EMBL" id="MDQ1032554.1"/>
    </source>
</evidence>
<dbReference type="RefSeq" id="WP_307529399.1">
    <property type="nucleotide sequence ID" value="NZ_JAUSZI010000002.1"/>
</dbReference>
<dbReference type="SUPFAM" id="SSF47789">
    <property type="entry name" value="C-terminal domain of RNA polymerase alpha subunit"/>
    <property type="match status" value="1"/>
</dbReference>
<reference evidence="1 2" key="1">
    <citation type="submission" date="2023-07" db="EMBL/GenBank/DDBJ databases">
        <title>Comparative genomics of wheat-associated soil bacteria to identify genetic determinants of phenazine resistance.</title>
        <authorList>
            <person name="Mouncey N."/>
        </authorList>
    </citation>
    <scope>NUCLEOTIDE SEQUENCE [LARGE SCALE GENOMIC DNA]</scope>
    <source>
        <strain evidence="1 2">V2I4</strain>
    </source>
</reference>
<proteinExistence type="predicted"/>
<comment type="caution">
    <text evidence="1">The sequence shown here is derived from an EMBL/GenBank/DDBJ whole genome shotgun (WGS) entry which is preliminary data.</text>
</comment>
<organism evidence="1 2">
    <name type="scientific">Streptomyces umbrinus</name>
    <dbReference type="NCBI Taxonomy" id="67370"/>
    <lineage>
        <taxon>Bacteria</taxon>
        <taxon>Bacillati</taxon>
        <taxon>Actinomycetota</taxon>
        <taxon>Actinomycetes</taxon>
        <taxon>Kitasatosporales</taxon>
        <taxon>Streptomycetaceae</taxon>
        <taxon>Streptomyces</taxon>
        <taxon>Streptomyces phaeochromogenes group</taxon>
    </lineage>
</organism>
<keyword evidence="2" id="KW-1185">Reference proteome</keyword>
<name>A0ABU0T9R6_9ACTN</name>
<evidence type="ECO:0008006" key="3">
    <source>
        <dbReference type="Google" id="ProtNLM"/>
    </source>
</evidence>
<evidence type="ECO:0000313" key="2">
    <source>
        <dbReference type="Proteomes" id="UP001230328"/>
    </source>
</evidence>
<gene>
    <name evidence="1" type="ORF">QF035_010136</name>
</gene>
<accession>A0ABU0T9R6</accession>
<protein>
    <recommendedName>
        <fullName evidence="3">Helix-hairpin-helix domain-containing protein</fullName>
    </recommendedName>
</protein>
<dbReference type="Proteomes" id="UP001230328">
    <property type="component" value="Unassembled WGS sequence"/>
</dbReference>